<sequence length="127" mass="14558">MFLAPTKHALATVPHREGMNPHVGDNVLQLELEFGVGSSRTKLAPITAIWKLETVLEVLCKSSLQHIVWDLRKLEQRSTLFHEPGDAQPCYIHRFMCAIFLVTQMLTWSSRDLQYVLQSGSLWLTRQ</sequence>
<accession>A0A0D0CGV7</accession>
<name>A0A0D0CGV7_9AGAM</name>
<protein>
    <submittedName>
        <fullName evidence="1">Uncharacterized protein</fullName>
    </submittedName>
</protein>
<dbReference type="InParanoid" id="A0A0D0CGV7"/>
<dbReference type="Proteomes" id="UP000054538">
    <property type="component" value="Unassembled WGS sequence"/>
</dbReference>
<proteinExistence type="predicted"/>
<dbReference type="EMBL" id="KN828812">
    <property type="protein sequence ID" value="KIK74488.1"/>
    <property type="molecule type" value="Genomic_DNA"/>
</dbReference>
<organism evidence="1 2">
    <name type="scientific">Paxillus rubicundulus Ve08.2h10</name>
    <dbReference type="NCBI Taxonomy" id="930991"/>
    <lineage>
        <taxon>Eukaryota</taxon>
        <taxon>Fungi</taxon>
        <taxon>Dikarya</taxon>
        <taxon>Basidiomycota</taxon>
        <taxon>Agaricomycotina</taxon>
        <taxon>Agaricomycetes</taxon>
        <taxon>Agaricomycetidae</taxon>
        <taxon>Boletales</taxon>
        <taxon>Paxilineae</taxon>
        <taxon>Paxillaceae</taxon>
        <taxon>Paxillus</taxon>
    </lineage>
</organism>
<keyword evidence="2" id="KW-1185">Reference proteome</keyword>
<reference evidence="1 2" key="1">
    <citation type="submission" date="2014-04" db="EMBL/GenBank/DDBJ databases">
        <authorList>
            <consortium name="DOE Joint Genome Institute"/>
            <person name="Kuo A."/>
            <person name="Kohler A."/>
            <person name="Jargeat P."/>
            <person name="Nagy L.G."/>
            <person name="Floudas D."/>
            <person name="Copeland A."/>
            <person name="Barry K.W."/>
            <person name="Cichocki N."/>
            <person name="Veneault-Fourrey C."/>
            <person name="LaButti K."/>
            <person name="Lindquist E.A."/>
            <person name="Lipzen A."/>
            <person name="Lundell T."/>
            <person name="Morin E."/>
            <person name="Murat C."/>
            <person name="Sun H."/>
            <person name="Tunlid A."/>
            <person name="Henrissat B."/>
            <person name="Grigoriev I.V."/>
            <person name="Hibbett D.S."/>
            <person name="Martin F."/>
            <person name="Nordberg H.P."/>
            <person name="Cantor M.N."/>
            <person name="Hua S.X."/>
        </authorList>
    </citation>
    <scope>NUCLEOTIDE SEQUENCE [LARGE SCALE GENOMIC DNA]</scope>
    <source>
        <strain evidence="1 2">Ve08.2h10</strain>
    </source>
</reference>
<evidence type="ECO:0000313" key="1">
    <source>
        <dbReference type="EMBL" id="KIK74488.1"/>
    </source>
</evidence>
<evidence type="ECO:0000313" key="2">
    <source>
        <dbReference type="Proteomes" id="UP000054538"/>
    </source>
</evidence>
<dbReference type="AlphaFoldDB" id="A0A0D0CGV7"/>
<gene>
    <name evidence="1" type="ORF">PAXRUDRAFT_789975</name>
</gene>
<dbReference type="HOGENOM" id="CLU_1971258_0_0_1"/>
<reference evidence="2" key="2">
    <citation type="submission" date="2015-01" db="EMBL/GenBank/DDBJ databases">
        <title>Evolutionary Origins and Diversification of the Mycorrhizal Mutualists.</title>
        <authorList>
            <consortium name="DOE Joint Genome Institute"/>
            <consortium name="Mycorrhizal Genomics Consortium"/>
            <person name="Kohler A."/>
            <person name="Kuo A."/>
            <person name="Nagy L.G."/>
            <person name="Floudas D."/>
            <person name="Copeland A."/>
            <person name="Barry K.W."/>
            <person name="Cichocki N."/>
            <person name="Veneault-Fourrey C."/>
            <person name="LaButti K."/>
            <person name="Lindquist E.A."/>
            <person name="Lipzen A."/>
            <person name="Lundell T."/>
            <person name="Morin E."/>
            <person name="Murat C."/>
            <person name="Riley R."/>
            <person name="Ohm R."/>
            <person name="Sun H."/>
            <person name="Tunlid A."/>
            <person name="Henrissat B."/>
            <person name="Grigoriev I.V."/>
            <person name="Hibbett D.S."/>
            <person name="Martin F."/>
        </authorList>
    </citation>
    <scope>NUCLEOTIDE SEQUENCE [LARGE SCALE GENOMIC DNA]</scope>
    <source>
        <strain evidence="2">Ve08.2h10</strain>
    </source>
</reference>